<dbReference type="Proteomes" id="UP000176639">
    <property type="component" value="Unassembled WGS sequence"/>
</dbReference>
<dbReference type="AlphaFoldDB" id="A0A1F5B0L5"/>
<evidence type="ECO:0000313" key="5">
    <source>
        <dbReference type="EMBL" id="OGD24158.1"/>
    </source>
</evidence>
<evidence type="ECO:0000256" key="1">
    <source>
        <dbReference type="ARBA" id="ARBA00006739"/>
    </source>
</evidence>
<dbReference type="InterPro" id="IPR001173">
    <property type="entry name" value="Glyco_trans_2-like"/>
</dbReference>
<dbReference type="Gene3D" id="3.90.550.10">
    <property type="entry name" value="Spore Coat Polysaccharide Biosynthesis Protein SpsA, Chain A"/>
    <property type="match status" value="1"/>
</dbReference>
<comment type="similarity">
    <text evidence="1">Belongs to the glycosyltransferase 2 family.</text>
</comment>
<keyword evidence="3" id="KW-0808">Transferase</keyword>
<name>A0A1F5B0L5_9BACT</name>
<reference evidence="5 6" key="1">
    <citation type="journal article" date="2016" name="Nat. Commun.">
        <title>Thousands of microbial genomes shed light on interconnected biogeochemical processes in an aquifer system.</title>
        <authorList>
            <person name="Anantharaman K."/>
            <person name="Brown C.T."/>
            <person name="Hug L.A."/>
            <person name="Sharon I."/>
            <person name="Castelle C.J."/>
            <person name="Probst A.J."/>
            <person name="Thomas B.C."/>
            <person name="Singh A."/>
            <person name="Wilkins M.J."/>
            <person name="Karaoz U."/>
            <person name="Brodie E.L."/>
            <person name="Williams K.H."/>
            <person name="Hubbard S.S."/>
            <person name="Banfield J.F."/>
        </authorList>
    </citation>
    <scope>NUCLEOTIDE SEQUENCE [LARGE SCALE GENOMIC DNA]</scope>
</reference>
<dbReference type="EMBL" id="MEYI01000012">
    <property type="protein sequence ID" value="OGD24158.1"/>
    <property type="molecule type" value="Genomic_DNA"/>
</dbReference>
<evidence type="ECO:0000256" key="3">
    <source>
        <dbReference type="ARBA" id="ARBA00022679"/>
    </source>
</evidence>
<sequence>MKTMSPKVAVIVLNYNGTADTLECLRSLTRCTYDNVLIIVVDNASADADALAYAVRNEFPKIHFLPRTENTGFSGGNNAGIRYALEHGSDYVVLLNNDTTVDPDFITRMIAAAHSDEHIGIVGAKIYFYTEPDRIWFNGADFSWRDGGKHFQYGEQDAAPHEQTVIPTPFVTGCAMLITKTVIEKIGLLEKAFFMYYEDIDYCLRAQRAGFALRIAQGAHVWHKVSRSSAGMGAPRVQYYHVRNALLLTSRNAPVFVKIGVYAWSVLHYIKQIIKRMIMPKTRDISIMIMRGIADFYREKFGKLQE</sequence>
<dbReference type="InterPro" id="IPR029044">
    <property type="entry name" value="Nucleotide-diphossugar_trans"/>
</dbReference>
<gene>
    <name evidence="5" type="ORF">A2Z10_00535</name>
</gene>
<protein>
    <recommendedName>
        <fullName evidence="4">Glycosyltransferase 2-like domain-containing protein</fullName>
    </recommendedName>
</protein>
<accession>A0A1F5B0L5</accession>
<proteinExistence type="inferred from homology"/>
<keyword evidence="2" id="KW-0328">Glycosyltransferase</keyword>
<dbReference type="SUPFAM" id="SSF53448">
    <property type="entry name" value="Nucleotide-diphospho-sugar transferases"/>
    <property type="match status" value="1"/>
</dbReference>
<dbReference type="PANTHER" id="PTHR43179">
    <property type="entry name" value="RHAMNOSYLTRANSFERASE WBBL"/>
    <property type="match status" value="1"/>
</dbReference>
<dbReference type="PANTHER" id="PTHR43179:SF12">
    <property type="entry name" value="GALACTOFURANOSYLTRANSFERASE GLFT2"/>
    <property type="match status" value="1"/>
</dbReference>
<dbReference type="Pfam" id="PF00535">
    <property type="entry name" value="Glycos_transf_2"/>
    <property type="match status" value="1"/>
</dbReference>
<evidence type="ECO:0000259" key="4">
    <source>
        <dbReference type="Pfam" id="PF00535"/>
    </source>
</evidence>
<comment type="caution">
    <text evidence="5">The sequence shown here is derived from an EMBL/GenBank/DDBJ whole genome shotgun (WGS) entry which is preliminary data.</text>
</comment>
<evidence type="ECO:0000313" key="6">
    <source>
        <dbReference type="Proteomes" id="UP000176639"/>
    </source>
</evidence>
<organism evidence="5 6">
    <name type="scientific">Candidatus Azambacteria bacterium RBG_16_47_10</name>
    <dbReference type="NCBI Taxonomy" id="1797292"/>
    <lineage>
        <taxon>Bacteria</taxon>
        <taxon>Candidatus Azamiibacteriota</taxon>
    </lineage>
</organism>
<feature type="domain" description="Glycosyltransferase 2-like" evidence="4">
    <location>
        <begin position="10"/>
        <end position="186"/>
    </location>
</feature>
<dbReference type="CDD" id="cd04186">
    <property type="entry name" value="GT_2_like_c"/>
    <property type="match status" value="1"/>
</dbReference>
<evidence type="ECO:0000256" key="2">
    <source>
        <dbReference type="ARBA" id="ARBA00022676"/>
    </source>
</evidence>
<dbReference type="GO" id="GO:0016757">
    <property type="term" value="F:glycosyltransferase activity"/>
    <property type="evidence" value="ECO:0007669"/>
    <property type="project" value="UniProtKB-KW"/>
</dbReference>